<accession>X0ZPK7</accession>
<evidence type="ECO:0000313" key="2">
    <source>
        <dbReference type="EMBL" id="GAG59957.1"/>
    </source>
</evidence>
<dbReference type="AlphaFoldDB" id="X0ZPK7"/>
<dbReference type="InterPro" id="IPR029058">
    <property type="entry name" value="AB_hydrolase_fold"/>
</dbReference>
<gene>
    <name evidence="2" type="ORF">S01H4_09912</name>
</gene>
<dbReference type="InterPro" id="IPR022742">
    <property type="entry name" value="Hydrolase_4"/>
</dbReference>
<evidence type="ECO:0000259" key="1">
    <source>
        <dbReference type="Pfam" id="PF12146"/>
    </source>
</evidence>
<sequence length="247" mass="28706">LWFDRWTKLYHKDLNISTIKIDVSDGFLSANLVKNQNQAKTKLKNAIVIVCHGFSDTKETLEYFYFPIALQGYTILAYDARGTGKSKKTGKRSDFLNRIEDFKKIIKWVQVQEAFSDFKIYCIGFSLGAITVLSGGFSNSNIEKIIAISSMSYYKRNIPRYNPVVMLSYLMKGVKLFPNDEENEQLSPYLLIQNAKKGLTLEEWEIFSKKIMLIHCRNDRVIRFQNFKENKTILESPEQNILLLRDL</sequence>
<comment type="caution">
    <text evidence="2">The sequence shown here is derived from an EMBL/GenBank/DDBJ whole genome shotgun (WGS) entry which is preliminary data.</text>
</comment>
<dbReference type="Gene3D" id="3.40.50.1820">
    <property type="entry name" value="alpha/beta hydrolase"/>
    <property type="match status" value="1"/>
</dbReference>
<dbReference type="EMBL" id="BART01003685">
    <property type="protein sequence ID" value="GAG59957.1"/>
    <property type="molecule type" value="Genomic_DNA"/>
</dbReference>
<organism evidence="2">
    <name type="scientific">marine sediment metagenome</name>
    <dbReference type="NCBI Taxonomy" id="412755"/>
    <lineage>
        <taxon>unclassified sequences</taxon>
        <taxon>metagenomes</taxon>
        <taxon>ecological metagenomes</taxon>
    </lineage>
</organism>
<dbReference type="SUPFAM" id="SSF53474">
    <property type="entry name" value="alpha/beta-Hydrolases"/>
    <property type="match status" value="1"/>
</dbReference>
<feature type="domain" description="Serine aminopeptidase S33" evidence="1">
    <location>
        <begin position="45"/>
        <end position="167"/>
    </location>
</feature>
<proteinExistence type="predicted"/>
<reference evidence="2" key="1">
    <citation type="journal article" date="2014" name="Front. Microbiol.">
        <title>High frequency of phylogenetically diverse reductive dehalogenase-homologous genes in deep subseafloor sedimentary metagenomes.</title>
        <authorList>
            <person name="Kawai M."/>
            <person name="Futagami T."/>
            <person name="Toyoda A."/>
            <person name="Takaki Y."/>
            <person name="Nishi S."/>
            <person name="Hori S."/>
            <person name="Arai W."/>
            <person name="Tsubouchi T."/>
            <person name="Morono Y."/>
            <person name="Uchiyama I."/>
            <person name="Ito T."/>
            <person name="Fujiyama A."/>
            <person name="Inagaki F."/>
            <person name="Takami H."/>
        </authorList>
    </citation>
    <scope>NUCLEOTIDE SEQUENCE</scope>
    <source>
        <strain evidence="2">Expedition CK06-06</strain>
    </source>
</reference>
<feature type="non-terminal residue" evidence="2">
    <location>
        <position position="1"/>
    </location>
</feature>
<name>X0ZPK7_9ZZZZ</name>
<protein>
    <recommendedName>
        <fullName evidence="1">Serine aminopeptidase S33 domain-containing protein</fullName>
    </recommendedName>
</protein>
<dbReference type="Pfam" id="PF12146">
    <property type="entry name" value="Hydrolase_4"/>
    <property type="match status" value="1"/>
</dbReference>